<dbReference type="EC" id="3.1.1.29" evidence="1"/>
<dbReference type="HOGENOM" id="CLU_672677_0_0_1"/>
<dbReference type="InterPro" id="IPR001623">
    <property type="entry name" value="DnaJ_domain"/>
</dbReference>
<dbReference type="SUPFAM" id="SSF46565">
    <property type="entry name" value="Chaperone J-domain"/>
    <property type="match status" value="1"/>
</dbReference>
<reference evidence="7 8" key="1">
    <citation type="submission" date="2013-02" db="EMBL/GenBank/DDBJ databases">
        <title>Genome sequence of Candida maltosa Xu316, a potential industrial strain for xylitol and ethanol production.</title>
        <authorList>
            <person name="Yu J."/>
            <person name="Wang Q."/>
            <person name="Geng X."/>
            <person name="Bao W."/>
            <person name="He P."/>
            <person name="Cai J."/>
        </authorList>
    </citation>
    <scope>NUCLEOTIDE SEQUENCE [LARGE SCALE GENOMIC DNA]</scope>
    <source>
        <strain evidence="8">Xu316</strain>
    </source>
</reference>
<evidence type="ECO:0000256" key="3">
    <source>
        <dbReference type="ARBA" id="ARBA00038050"/>
    </source>
</evidence>
<dbReference type="CDD" id="cd06257">
    <property type="entry name" value="DnaJ"/>
    <property type="match status" value="1"/>
</dbReference>
<dbReference type="eggNOG" id="KOG3282">
    <property type="taxonomic scope" value="Eukaryota"/>
</dbReference>
<dbReference type="InterPro" id="IPR002833">
    <property type="entry name" value="PTH2"/>
</dbReference>
<evidence type="ECO:0000313" key="7">
    <source>
        <dbReference type="EMBL" id="EMG49012.1"/>
    </source>
</evidence>
<feature type="region of interest" description="Disordered" evidence="5">
    <location>
        <begin position="242"/>
        <end position="279"/>
    </location>
</feature>
<dbReference type="GO" id="GO:0005829">
    <property type="term" value="C:cytosol"/>
    <property type="evidence" value="ECO:0007669"/>
    <property type="project" value="TreeGrafter"/>
</dbReference>
<evidence type="ECO:0000256" key="2">
    <source>
        <dbReference type="ARBA" id="ARBA00022801"/>
    </source>
</evidence>
<evidence type="ECO:0000256" key="1">
    <source>
        <dbReference type="ARBA" id="ARBA00013260"/>
    </source>
</evidence>
<evidence type="ECO:0000313" key="8">
    <source>
        <dbReference type="Proteomes" id="UP000011777"/>
    </source>
</evidence>
<dbReference type="FunFam" id="3.40.1490.10:FF:000001">
    <property type="entry name" value="Peptidyl-tRNA hydrolase 2"/>
    <property type="match status" value="1"/>
</dbReference>
<dbReference type="NCBIfam" id="TIGR00283">
    <property type="entry name" value="arch_pth2"/>
    <property type="match status" value="1"/>
</dbReference>
<dbReference type="eggNOG" id="KOG1150">
    <property type="taxonomic scope" value="Eukaryota"/>
</dbReference>
<dbReference type="GO" id="GO:0004045">
    <property type="term" value="F:peptidyl-tRNA hydrolase activity"/>
    <property type="evidence" value="ECO:0007669"/>
    <property type="project" value="UniProtKB-EC"/>
</dbReference>
<dbReference type="OrthoDB" id="1733656at2759"/>
<dbReference type="SMART" id="SM00271">
    <property type="entry name" value="DnaJ"/>
    <property type="match status" value="1"/>
</dbReference>
<sequence>MTSELDKILSIEESALNRTKEIDRILACSPHDYFSILQINPLASSSTPTNLPNLIKKLYRKKSLLIHPDKTDNPNAPDAFNRLKKSEHILNSDEEMDVNEVSHLMSIYVAYKPDTVPEEYDDVINKKIRDKVNDVLIDELNQMNLEKLYKQTEDIRKDEIKKKKQEETAMKRKLDQRWNDERDVRVENWRKYNYKVEKKQSKKGKKNPMNNQNSITIVSVGVLSFLTGYYLHQFLSPTSRSKKFKLKPTNLPTSSSEITDDTSDEEYESDSDDGIDVNSMSLNEIPGEVRMSLIVRQDLKMGKGKAAAQCSHATLALYKKITNPGSEAYNPEMVRRWEYGNGQAKITLQVPNQEEMDMLYAKAISLGINAYIVHDAGRTQIAAGSATVLGLGPAPKRILDEVTGELKLY</sequence>
<dbReference type="Pfam" id="PF00226">
    <property type="entry name" value="DnaJ"/>
    <property type="match status" value="1"/>
</dbReference>
<protein>
    <recommendedName>
        <fullName evidence="1">peptidyl-tRNA hydrolase</fullName>
        <ecNumber evidence="1">3.1.1.29</ecNumber>
    </recommendedName>
</protein>
<feature type="domain" description="J" evidence="6">
    <location>
        <begin position="32"/>
        <end position="112"/>
    </location>
</feature>
<comment type="catalytic activity">
    <reaction evidence="4">
        <text>an N-acyl-L-alpha-aminoacyl-tRNA + H2O = an N-acyl-L-amino acid + a tRNA + H(+)</text>
        <dbReference type="Rhea" id="RHEA:54448"/>
        <dbReference type="Rhea" id="RHEA-COMP:10123"/>
        <dbReference type="Rhea" id="RHEA-COMP:13883"/>
        <dbReference type="ChEBI" id="CHEBI:15377"/>
        <dbReference type="ChEBI" id="CHEBI:15378"/>
        <dbReference type="ChEBI" id="CHEBI:59874"/>
        <dbReference type="ChEBI" id="CHEBI:78442"/>
        <dbReference type="ChEBI" id="CHEBI:138191"/>
        <dbReference type="EC" id="3.1.1.29"/>
    </reaction>
</comment>
<feature type="non-terminal residue" evidence="7">
    <location>
        <position position="1"/>
    </location>
</feature>
<proteinExistence type="inferred from homology"/>
<name>M3HNG3_CANMX</name>
<dbReference type="AlphaFoldDB" id="M3HNG3"/>
<dbReference type="PROSITE" id="PS50076">
    <property type="entry name" value="DNAJ_2"/>
    <property type="match status" value="1"/>
</dbReference>
<evidence type="ECO:0000256" key="4">
    <source>
        <dbReference type="ARBA" id="ARBA00048707"/>
    </source>
</evidence>
<dbReference type="Pfam" id="PF01981">
    <property type="entry name" value="PTH2"/>
    <property type="match status" value="1"/>
</dbReference>
<dbReference type="PANTHER" id="PTHR12649">
    <property type="entry name" value="PEPTIDYL-TRNA HYDROLASE 2"/>
    <property type="match status" value="1"/>
</dbReference>
<comment type="similarity">
    <text evidence="3">Belongs to the PTH2 family.</text>
</comment>
<organism evidence="7 8">
    <name type="scientific">Candida maltosa (strain Xu316)</name>
    <name type="common">Yeast</name>
    <dbReference type="NCBI Taxonomy" id="1245528"/>
    <lineage>
        <taxon>Eukaryota</taxon>
        <taxon>Fungi</taxon>
        <taxon>Dikarya</taxon>
        <taxon>Ascomycota</taxon>
        <taxon>Saccharomycotina</taxon>
        <taxon>Pichiomycetes</taxon>
        <taxon>Debaryomycetaceae</taxon>
        <taxon>Candida/Lodderomyces clade</taxon>
        <taxon>Candida</taxon>
    </lineage>
</organism>
<feature type="compositionally biased region" description="Acidic residues" evidence="5">
    <location>
        <begin position="258"/>
        <end position="275"/>
    </location>
</feature>
<dbReference type="STRING" id="1245528.M3HNG3"/>
<comment type="caution">
    <text evidence="7">The sequence shown here is derived from an EMBL/GenBank/DDBJ whole genome shotgun (WGS) entry which is preliminary data.</text>
</comment>
<dbReference type="EMBL" id="AOGT01000864">
    <property type="protein sequence ID" value="EMG49012.1"/>
    <property type="molecule type" value="Genomic_DNA"/>
</dbReference>
<dbReference type="Proteomes" id="UP000011777">
    <property type="component" value="Unassembled WGS sequence"/>
</dbReference>
<dbReference type="InterPro" id="IPR036869">
    <property type="entry name" value="J_dom_sf"/>
</dbReference>
<dbReference type="SUPFAM" id="SSF102462">
    <property type="entry name" value="Peptidyl-tRNA hydrolase II"/>
    <property type="match status" value="1"/>
</dbReference>
<dbReference type="Gene3D" id="3.40.1490.10">
    <property type="entry name" value="Bit1"/>
    <property type="match status" value="1"/>
</dbReference>
<dbReference type="PANTHER" id="PTHR12649:SF11">
    <property type="entry name" value="PEPTIDYL-TRNA HYDROLASE 2, MITOCHONDRIAL"/>
    <property type="match status" value="1"/>
</dbReference>
<gene>
    <name evidence="7" type="ORF">G210_0311</name>
</gene>
<dbReference type="InterPro" id="IPR023476">
    <property type="entry name" value="Pep_tRNA_hydro_II_dom_sf"/>
</dbReference>
<dbReference type="CDD" id="cd02430">
    <property type="entry name" value="PTH2"/>
    <property type="match status" value="1"/>
</dbReference>
<keyword evidence="2" id="KW-0378">Hydrolase</keyword>
<dbReference type="Gene3D" id="1.10.287.110">
    <property type="entry name" value="DnaJ domain"/>
    <property type="match status" value="1"/>
</dbReference>
<accession>M3HNG3</accession>
<evidence type="ECO:0000259" key="6">
    <source>
        <dbReference type="PROSITE" id="PS50076"/>
    </source>
</evidence>
<keyword evidence="8" id="KW-1185">Reference proteome</keyword>
<evidence type="ECO:0000256" key="5">
    <source>
        <dbReference type="SAM" id="MobiDB-lite"/>
    </source>
</evidence>